<dbReference type="Proteomes" id="UP000288168">
    <property type="component" value="Unassembled WGS sequence"/>
</dbReference>
<accession>A0A428R0W0</accession>
<evidence type="ECO:0000313" key="2">
    <source>
        <dbReference type="Proteomes" id="UP000288168"/>
    </source>
</evidence>
<organism evidence="1 2">
    <name type="scientific">Fusarium duplospermum</name>
    <dbReference type="NCBI Taxonomy" id="1325734"/>
    <lineage>
        <taxon>Eukaryota</taxon>
        <taxon>Fungi</taxon>
        <taxon>Dikarya</taxon>
        <taxon>Ascomycota</taxon>
        <taxon>Pezizomycotina</taxon>
        <taxon>Sordariomycetes</taxon>
        <taxon>Hypocreomycetidae</taxon>
        <taxon>Hypocreales</taxon>
        <taxon>Nectriaceae</taxon>
        <taxon>Fusarium</taxon>
        <taxon>Fusarium solani species complex</taxon>
    </lineage>
</organism>
<name>A0A428R0W0_9HYPO</name>
<dbReference type="AlphaFoldDB" id="A0A428R0W0"/>
<gene>
    <name evidence="1" type="ORF">CEP54_001437</name>
</gene>
<protein>
    <submittedName>
        <fullName evidence="1">Uncharacterized protein</fullName>
    </submittedName>
</protein>
<comment type="caution">
    <text evidence="1">The sequence shown here is derived from an EMBL/GenBank/DDBJ whole genome shotgun (WGS) entry which is preliminary data.</text>
</comment>
<reference evidence="1 2" key="1">
    <citation type="submission" date="2017-06" db="EMBL/GenBank/DDBJ databases">
        <title>Comparative genomic analysis of Ambrosia Fusariam Clade fungi.</title>
        <authorList>
            <person name="Stajich J.E."/>
            <person name="Carrillo J."/>
            <person name="Kijimoto T."/>
            <person name="Eskalen A."/>
            <person name="O'Donnell K."/>
            <person name="Kasson M."/>
        </authorList>
    </citation>
    <scope>NUCLEOTIDE SEQUENCE [LARGE SCALE GENOMIC DNA]</scope>
    <source>
        <strain evidence="1 2">NRRL62584</strain>
    </source>
</reference>
<keyword evidence="2" id="KW-1185">Reference proteome</keyword>
<evidence type="ECO:0000313" key="1">
    <source>
        <dbReference type="EMBL" id="RSL71051.1"/>
    </source>
</evidence>
<sequence length="93" mass="10016">MKTLGSQEAGLDNSSLCVSEGNVTLETTFLDNCKEDVILCPAPGEKLISLPFVARRSAPLSLTVRCMIIPTGRGTYRELELPPGPPTKKPTSR</sequence>
<dbReference type="EMBL" id="NKCI01000007">
    <property type="protein sequence ID" value="RSL71051.1"/>
    <property type="molecule type" value="Genomic_DNA"/>
</dbReference>
<proteinExistence type="predicted"/>